<dbReference type="RefSeq" id="WP_090487450.1">
    <property type="nucleotide sequence ID" value="NZ_FOUO01000022.1"/>
</dbReference>
<feature type="region of interest" description="Disordered" evidence="6">
    <location>
        <begin position="27"/>
        <end position="56"/>
    </location>
</feature>
<feature type="chain" id="PRO_5011803355" description="Endolytic peptidoglycan transglycosylase RlpA" evidence="7">
    <location>
        <begin position="23"/>
        <end position="289"/>
    </location>
</feature>
<dbReference type="PANTHER" id="PTHR34183">
    <property type="entry name" value="ENDOLYTIC PEPTIDOGLYCAN TRANSGLYCOSYLASE RLPA"/>
    <property type="match status" value="1"/>
</dbReference>
<evidence type="ECO:0000256" key="7">
    <source>
        <dbReference type="SAM" id="SignalP"/>
    </source>
</evidence>
<dbReference type="InterPro" id="IPR034718">
    <property type="entry name" value="RlpA"/>
</dbReference>
<evidence type="ECO:0000313" key="10">
    <source>
        <dbReference type="Proteomes" id="UP000199556"/>
    </source>
</evidence>
<keyword evidence="1 7" id="KW-0732">Signal</keyword>
<keyword evidence="4 9" id="KW-0449">Lipoprotein</keyword>
<evidence type="ECO:0000256" key="1">
    <source>
        <dbReference type="ARBA" id="ARBA00022729"/>
    </source>
</evidence>
<evidence type="ECO:0000256" key="3">
    <source>
        <dbReference type="ARBA" id="ARBA00023316"/>
    </source>
</evidence>
<protein>
    <recommendedName>
        <fullName evidence="4">Endolytic peptidoglycan transglycosylase RlpA</fullName>
        <ecNumber evidence="4">4.2.2.-</ecNumber>
    </recommendedName>
</protein>
<dbReference type="InterPro" id="IPR036908">
    <property type="entry name" value="RlpA-like_sf"/>
</dbReference>
<gene>
    <name evidence="4" type="primary">rlpA</name>
    <name evidence="9" type="ORF">SAMN05421721_12213</name>
</gene>
<dbReference type="SUPFAM" id="SSF50685">
    <property type="entry name" value="Barwin-like endoglucanases"/>
    <property type="match status" value="1"/>
</dbReference>
<evidence type="ECO:0000256" key="5">
    <source>
        <dbReference type="RuleBase" id="RU003495"/>
    </source>
</evidence>
<dbReference type="Gene3D" id="2.40.40.10">
    <property type="entry name" value="RlpA-like domain"/>
    <property type="match status" value="1"/>
</dbReference>
<evidence type="ECO:0000256" key="2">
    <source>
        <dbReference type="ARBA" id="ARBA00023239"/>
    </source>
</evidence>
<dbReference type="AlphaFoldDB" id="A0A1I4SU88"/>
<dbReference type="FunFam" id="2.40.40.10:FF:000003">
    <property type="entry name" value="Endolytic peptidoglycan transglycosylase RlpA"/>
    <property type="match status" value="1"/>
</dbReference>
<dbReference type="GO" id="GO:0009279">
    <property type="term" value="C:cell outer membrane"/>
    <property type="evidence" value="ECO:0007669"/>
    <property type="project" value="TreeGrafter"/>
</dbReference>
<organism evidence="9 10">
    <name type="scientific">Ectothiorhodospira mobilis</name>
    <dbReference type="NCBI Taxonomy" id="195064"/>
    <lineage>
        <taxon>Bacteria</taxon>
        <taxon>Pseudomonadati</taxon>
        <taxon>Pseudomonadota</taxon>
        <taxon>Gammaproteobacteria</taxon>
        <taxon>Chromatiales</taxon>
        <taxon>Ectothiorhodospiraceae</taxon>
        <taxon>Ectothiorhodospira</taxon>
    </lineage>
</organism>
<dbReference type="SUPFAM" id="SSF110997">
    <property type="entry name" value="Sporulation related repeat"/>
    <property type="match status" value="1"/>
</dbReference>
<dbReference type="Pfam" id="PF03330">
    <property type="entry name" value="DPBB_1"/>
    <property type="match status" value="1"/>
</dbReference>
<comment type="similarity">
    <text evidence="4 5">Belongs to the RlpA family.</text>
</comment>
<keyword evidence="4" id="KW-0564">Palmitate</keyword>
<keyword evidence="10" id="KW-1185">Reference proteome</keyword>
<name>A0A1I4SU88_ECTMO</name>
<accession>A0A1I4SU88</accession>
<dbReference type="PANTHER" id="PTHR34183:SF1">
    <property type="entry name" value="ENDOLYTIC PEPTIDOGLYCAN TRANSGLYCOSYLASE RLPA"/>
    <property type="match status" value="1"/>
</dbReference>
<evidence type="ECO:0000259" key="8">
    <source>
        <dbReference type="PROSITE" id="PS51724"/>
    </source>
</evidence>
<dbReference type="CDD" id="cd22268">
    <property type="entry name" value="DPBB_RlpA-like"/>
    <property type="match status" value="1"/>
</dbReference>
<dbReference type="InterPro" id="IPR007730">
    <property type="entry name" value="SPOR-like_dom"/>
</dbReference>
<feature type="signal peptide" evidence="7">
    <location>
        <begin position="1"/>
        <end position="22"/>
    </location>
</feature>
<dbReference type="GO" id="GO:0071555">
    <property type="term" value="P:cell wall organization"/>
    <property type="evidence" value="ECO:0007669"/>
    <property type="project" value="UniProtKB-KW"/>
</dbReference>
<keyword evidence="3 4" id="KW-0961">Cell wall biogenesis/degradation</keyword>
<dbReference type="GO" id="GO:0042834">
    <property type="term" value="F:peptidoglycan binding"/>
    <property type="evidence" value="ECO:0007669"/>
    <property type="project" value="InterPro"/>
</dbReference>
<proteinExistence type="inferred from homology"/>
<keyword evidence="4" id="KW-0472">Membrane</keyword>
<comment type="subcellular location">
    <subcellularLocation>
        <location evidence="4">Cell membrane</location>
        <topology evidence="4">Lipid-anchor</topology>
    </subcellularLocation>
</comment>
<feature type="domain" description="SPOR" evidence="8">
    <location>
        <begin position="209"/>
        <end position="289"/>
    </location>
</feature>
<dbReference type="InterPro" id="IPR036680">
    <property type="entry name" value="SPOR-like_sf"/>
</dbReference>
<dbReference type="Pfam" id="PF05036">
    <property type="entry name" value="SPOR"/>
    <property type="match status" value="1"/>
</dbReference>
<dbReference type="GO" id="GO:0005886">
    <property type="term" value="C:plasma membrane"/>
    <property type="evidence" value="ECO:0007669"/>
    <property type="project" value="UniProtKB-SubCell"/>
</dbReference>
<dbReference type="Proteomes" id="UP000199556">
    <property type="component" value="Unassembled WGS sequence"/>
</dbReference>
<evidence type="ECO:0000256" key="4">
    <source>
        <dbReference type="HAMAP-Rule" id="MF_02071"/>
    </source>
</evidence>
<dbReference type="EC" id="4.2.2.-" evidence="4"/>
<dbReference type="PROSITE" id="PS51257">
    <property type="entry name" value="PROKAR_LIPOPROTEIN"/>
    <property type="match status" value="1"/>
</dbReference>
<keyword evidence="4" id="KW-1003">Cell membrane</keyword>
<dbReference type="InterPro" id="IPR012997">
    <property type="entry name" value="RplA"/>
</dbReference>
<sequence length="289" mass="30778">MIGPKGGFGALVALFLAGCAGAPIGGDGAPHPERVPDLSAVPEPTPRAEPRSRYGNPDRYEVFGRVYHTLDTARGYRQRGIASWYGTKFHGRRTSSGEPYDMYAMTAAHTTLPLPTYVRVTHLENGRSVVVRVNDRGPFVDDRIIDLSYAAAHRLGMLEEGTAPVLLEAIDPAPRTLAVEEGGTAPVAAADRSAPEFGPGAGAATPMEGADRGGHLIQVGAFASRDNARQLQARLQARGLGPVSVTEHAGSGQSLYRVRIGPEPDGERVLHMVRTLEAMGLGRYHVIAD</sequence>
<dbReference type="GO" id="GO:0008932">
    <property type="term" value="F:lytic endotransglycosylase activity"/>
    <property type="evidence" value="ECO:0007669"/>
    <property type="project" value="UniProtKB-UniRule"/>
</dbReference>
<dbReference type="InterPro" id="IPR009009">
    <property type="entry name" value="RlpA-like_DPBB"/>
</dbReference>
<dbReference type="PROSITE" id="PS51724">
    <property type="entry name" value="SPOR"/>
    <property type="match status" value="1"/>
</dbReference>
<comment type="function">
    <text evidence="4">Lytic transglycosylase with a strong preference for naked glycan strands that lack stem peptides.</text>
</comment>
<evidence type="ECO:0000256" key="6">
    <source>
        <dbReference type="SAM" id="MobiDB-lite"/>
    </source>
</evidence>
<dbReference type="OrthoDB" id="9779128at2"/>
<keyword evidence="2 4" id="KW-0456">Lyase</keyword>
<dbReference type="STRING" id="195064.SAMN05421721_12213"/>
<dbReference type="NCBIfam" id="TIGR00413">
    <property type="entry name" value="rlpA"/>
    <property type="match status" value="1"/>
</dbReference>
<reference evidence="9 10" key="1">
    <citation type="submission" date="2016-10" db="EMBL/GenBank/DDBJ databases">
        <authorList>
            <person name="de Groot N.N."/>
        </authorList>
    </citation>
    <scope>NUCLEOTIDE SEQUENCE [LARGE SCALE GENOMIC DNA]</scope>
    <source>
        <strain evidence="9 10">DSM 4180</strain>
    </source>
</reference>
<dbReference type="Gene3D" id="3.30.70.1070">
    <property type="entry name" value="Sporulation related repeat"/>
    <property type="match status" value="1"/>
</dbReference>
<evidence type="ECO:0000313" key="9">
    <source>
        <dbReference type="EMBL" id="SFM67863.1"/>
    </source>
</evidence>
<feature type="compositionally biased region" description="Basic and acidic residues" evidence="6">
    <location>
        <begin position="46"/>
        <end position="56"/>
    </location>
</feature>
<dbReference type="EMBL" id="FOUO01000022">
    <property type="protein sequence ID" value="SFM67863.1"/>
    <property type="molecule type" value="Genomic_DNA"/>
</dbReference>
<dbReference type="GO" id="GO:0000270">
    <property type="term" value="P:peptidoglycan metabolic process"/>
    <property type="evidence" value="ECO:0007669"/>
    <property type="project" value="UniProtKB-UniRule"/>
</dbReference>
<dbReference type="HAMAP" id="MF_02071">
    <property type="entry name" value="RlpA"/>
    <property type="match status" value="1"/>
</dbReference>